<evidence type="ECO:0000313" key="3">
    <source>
        <dbReference type="Proteomes" id="UP000295375"/>
    </source>
</evidence>
<name>A0A4R6UKD2_9GAMM</name>
<keyword evidence="3" id="KW-1185">Reference proteome</keyword>
<proteinExistence type="predicted"/>
<dbReference type="RefSeq" id="WP_198325157.1">
    <property type="nucleotide sequence ID" value="NZ_CP037953.1"/>
</dbReference>
<dbReference type="AlphaFoldDB" id="A0A4R6UKD2"/>
<organism evidence="2 3">
    <name type="scientific">Permianibacter aggregans</name>
    <dbReference type="NCBI Taxonomy" id="1510150"/>
    <lineage>
        <taxon>Bacteria</taxon>
        <taxon>Pseudomonadati</taxon>
        <taxon>Pseudomonadota</taxon>
        <taxon>Gammaproteobacteria</taxon>
        <taxon>Pseudomonadales</taxon>
        <taxon>Pseudomonadaceae</taxon>
        <taxon>Permianibacter</taxon>
    </lineage>
</organism>
<feature type="signal peptide" evidence="1">
    <location>
        <begin position="1"/>
        <end position="22"/>
    </location>
</feature>
<comment type="caution">
    <text evidence="2">The sequence shown here is derived from an EMBL/GenBank/DDBJ whole genome shotgun (WGS) entry which is preliminary data.</text>
</comment>
<dbReference type="Proteomes" id="UP000295375">
    <property type="component" value="Unassembled WGS sequence"/>
</dbReference>
<dbReference type="SUPFAM" id="SSF53850">
    <property type="entry name" value="Periplasmic binding protein-like II"/>
    <property type="match status" value="1"/>
</dbReference>
<evidence type="ECO:0000256" key="1">
    <source>
        <dbReference type="SAM" id="SignalP"/>
    </source>
</evidence>
<dbReference type="EMBL" id="SNYM01000017">
    <property type="protein sequence ID" value="TDQ45773.1"/>
    <property type="molecule type" value="Genomic_DNA"/>
</dbReference>
<keyword evidence="1" id="KW-0732">Signal</keyword>
<feature type="chain" id="PRO_5021023809" description="Phosphate ABC transporter substrate-binding protein" evidence="1">
    <location>
        <begin position="23"/>
        <end position="141"/>
    </location>
</feature>
<dbReference type="Gene3D" id="3.40.190.10">
    <property type="entry name" value="Periplasmic binding protein-like II"/>
    <property type="match status" value="1"/>
</dbReference>
<evidence type="ECO:0000313" key="2">
    <source>
        <dbReference type="EMBL" id="TDQ45773.1"/>
    </source>
</evidence>
<evidence type="ECO:0008006" key="4">
    <source>
        <dbReference type="Google" id="ProtNLM"/>
    </source>
</evidence>
<reference evidence="2 3" key="1">
    <citation type="submission" date="2019-03" db="EMBL/GenBank/DDBJ databases">
        <title>Genomic Encyclopedia of Type Strains, Phase IV (KMG-IV): sequencing the most valuable type-strain genomes for metagenomic binning, comparative biology and taxonomic classification.</title>
        <authorList>
            <person name="Goeker M."/>
        </authorList>
    </citation>
    <scope>NUCLEOTIDE SEQUENCE [LARGE SCALE GENOMIC DNA]</scope>
    <source>
        <strain evidence="2 3">DSM 103792</strain>
    </source>
</reference>
<protein>
    <recommendedName>
        <fullName evidence="4">Phosphate ABC transporter substrate-binding protein</fullName>
    </recommendedName>
</protein>
<gene>
    <name evidence="2" type="ORF">EV696_1176</name>
</gene>
<sequence length="141" mass="14817">MRNAMKALIAAAALGVCSVSFAEVAVIVHPSAGFDSLSEDDVARLFLGKAKSFPNGNQAVPVNQDEGSPVREKFNEGVTKKNASQYKAYWSQLVFTGKGTPPKDVGGNAEVKALIAANPNMIGYIDSSAVDGSVKVVYKLP</sequence>
<accession>A0A4R6UKD2</accession>